<dbReference type="EMBL" id="CAOJ01015631">
    <property type="protein sequence ID" value="CCO36178.1"/>
    <property type="molecule type" value="Genomic_DNA"/>
</dbReference>
<dbReference type="HOGENOM" id="CLU_1760045_0_0_1"/>
<dbReference type="AlphaFoldDB" id="M5C889"/>
<comment type="caution">
    <text evidence="2">The sequence shown here is derived from an EMBL/GenBank/DDBJ whole genome shotgun (WGS) entry which is preliminary data.</text>
</comment>
<name>M5C889_THACB</name>
<protein>
    <submittedName>
        <fullName evidence="2">Uncharacterized protein</fullName>
    </submittedName>
</protein>
<organism evidence="2 3">
    <name type="scientific">Thanatephorus cucumeris (strain AG1-IB / isolate 7/3/14)</name>
    <name type="common">Lettuce bottom rot fungus</name>
    <name type="synonym">Rhizoctonia solani</name>
    <dbReference type="NCBI Taxonomy" id="1108050"/>
    <lineage>
        <taxon>Eukaryota</taxon>
        <taxon>Fungi</taxon>
        <taxon>Dikarya</taxon>
        <taxon>Basidiomycota</taxon>
        <taxon>Agaricomycotina</taxon>
        <taxon>Agaricomycetes</taxon>
        <taxon>Cantharellales</taxon>
        <taxon>Ceratobasidiaceae</taxon>
        <taxon>Rhizoctonia</taxon>
        <taxon>Rhizoctonia solani AG-1</taxon>
    </lineage>
</organism>
<evidence type="ECO:0000313" key="2">
    <source>
        <dbReference type="EMBL" id="CCO36178.1"/>
    </source>
</evidence>
<sequence>MLLYPLLRFLALVFTILACSILACASPLKAENGVINHRNICGIDCNTGTGAGTINNFKALQRDILPMVQQLNNSHANSPNSSEILTAIATRMAAAISQASHSTDLTTAQAIELAELMISIAKTVVNIIPPTLAGASSEAKAILRNAIEQFQLFFEALLGRL</sequence>
<gene>
    <name evidence="2" type="ORF">BN14_10306</name>
</gene>
<feature type="chain" id="PRO_5004063961" evidence="1">
    <location>
        <begin position="26"/>
        <end position="161"/>
    </location>
</feature>
<proteinExistence type="predicted"/>
<dbReference type="Proteomes" id="UP000012065">
    <property type="component" value="Unassembled WGS sequence"/>
</dbReference>
<accession>M5C889</accession>
<feature type="signal peptide" evidence="1">
    <location>
        <begin position="1"/>
        <end position="25"/>
    </location>
</feature>
<evidence type="ECO:0000313" key="3">
    <source>
        <dbReference type="Proteomes" id="UP000012065"/>
    </source>
</evidence>
<reference evidence="2 3" key="1">
    <citation type="journal article" date="2013" name="J. Biotechnol.">
        <title>Establishment and interpretation of the genome sequence of the phytopathogenic fungus Rhizoctonia solani AG1-IB isolate 7/3/14.</title>
        <authorList>
            <person name="Wibberg D.W."/>
            <person name="Jelonek L.J."/>
            <person name="Rupp O.R."/>
            <person name="Hennig M.H."/>
            <person name="Eikmeyer F.E."/>
            <person name="Goesmann A.G."/>
            <person name="Hartmann A.H."/>
            <person name="Borriss R.B."/>
            <person name="Grosch R.G."/>
            <person name="Puehler A.P."/>
            <person name="Schlueter A.S."/>
        </authorList>
    </citation>
    <scope>NUCLEOTIDE SEQUENCE [LARGE SCALE GENOMIC DNA]</scope>
    <source>
        <strain evidence="3">AG1-IB / isolate 7/3/14</strain>
    </source>
</reference>
<evidence type="ECO:0000256" key="1">
    <source>
        <dbReference type="SAM" id="SignalP"/>
    </source>
</evidence>
<keyword evidence="1" id="KW-0732">Signal</keyword>